<evidence type="ECO:0000313" key="2">
    <source>
        <dbReference type="EMBL" id="AIQ14054.1"/>
    </source>
</evidence>
<organism evidence="2 3">
    <name type="scientific">Paenibacillus durus</name>
    <name type="common">Paenibacillus azotofixans</name>
    <dbReference type="NCBI Taxonomy" id="44251"/>
    <lineage>
        <taxon>Bacteria</taxon>
        <taxon>Bacillati</taxon>
        <taxon>Bacillota</taxon>
        <taxon>Bacilli</taxon>
        <taxon>Bacillales</taxon>
        <taxon>Paenibacillaceae</taxon>
        <taxon>Paenibacillus</taxon>
    </lineage>
</organism>
<keyword evidence="1" id="KW-0812">Transmembrane</keyword>
<keyword evidence="1" id="KW-1133">Transmembrane helix</keyword>
<proteinExistence type="predicted"/>
<accession>A0A089IYN1</accession>
<dbReference type="EMBL" id="CP009288">
    <property type="protein sequence ID" value="AIQ14054.1"/>
    <property type="molecule type" value="Genomic_DNA"/>
</dbReference>
<gene>
    <name evidence="2" type="ORF">PDUR_20635</name>
</gene>
<evidence type="ECO:0000313" key="3">
    <source>
        <dbReference type="Proteomes" id="UP000029409"/>
    </source>
</evidence>
<feature type="transmembrane region" description="Helical" evidence="1">
    <location>
        <begin position="20"/>
        <end position="42"/>
    </location>
</feature>
<keyword evidence="1" id="KW-0472">Membrane</keyword>
<dbReference type="KEGG" id="pdu:PDUR_20635"/>
<name>A0A089IYN1_PAEDU</name>
<protein>
    <recommendedName>
        <fullName evidence="4">TIGR04086 family membrane protein</fullName>
    </recommendedName>
</protein>
<evidence type="ECO:0008006" key="4">
    <source>
        <dbReference type="Google" id="ProtNLM"/>
    </source>
</evidence>
<dbReference type="Pfam" id="PF12670">
    <property type="entry name" value="DUF3792"/>
    <property type="match status" value="1"/>
</dbReference>
<dbReference type="RefSeq" id="WP_042207853.1">
    <property type="nucleotide sequence ID" value="NZ_CP009288.1"/>
</dbReference>
<dbReference type="OrthoDB" id="2381657at2"/>
<keyword evidence="3" id="KW-1185">Reference proteome</keyword>
<dbReference type="eggNOG" id="ENOG5033314">
    <property type="taxonomic scope" value="Bacteria"/>
</dbReference>
<reference evidence="2 3" key="1">
    <citation type="submission" date="2014-08" db="EMBL/GenBank/DDBJ databases">
        <title>Comparative genomics of the Paenibacillus odorifer group.</title>
        <authorList>
            <person name="den Bakker H.C."/>
            <person name="Tsai Y.-C."/>
            <person name="Martin N."/>
            <person name="Korlach J."/>
            <person name="Wiedmann M."/>
        </authorList>
    </citation>
    <scope>NUCLEOTIDE SEQUENCE [LARGE SCALE GENOMIC DNA]</scope>
    <source>
        <strain evidence="2 3">DSM 1735</strain>
    </source>
</reference>
<evidence type="ECO:0000256" key="1">
    <source>
        <dbReference type="SAM" id="Phobius"/>
    </source>
</evidence>
<feature type="transmembrane region" description="Helical" evidence="1">
    <location>
        <begin position="104"/>
        <end position="125"/>
    </location>
</feature>
<dbReference type="STRING" id="44251.PDUR_20635"/>
<feature type="transmembrane region" description="Helical" evidence="1">
    <location>
        <begin position="48"/>
        <end position="67"/>
    </location>
</feature>
<dbReference type="AlphaFoldDB" id="A0A089IYN1"/>
<dbReference type="Proteomes" id="UP000029409">
    <property type="component" value="Chromosome"/>
</dbReference>
<feature type="transmembrane region" description="Helical" evidence="1">
    <location>
        <begin position="79"/>
        <end position="98"/>
    </location>
</feature>
<dbReference type="NCBIfam" id="TIGR04086">
    <property type="entry name" value="TIGR04086_membr"/>
    <property type="match status" value="1"/>
</dbReference>
<sequence length="130" mass="14011">MHLLRKLFSLKIGSPVLSGLCRAFLWMLMGAFILSLLLWGSGLSEQDLSLYTYVVHGLAIAFGGWTAGKRAIRKGWYQGCLTGAFYGIIVLIIGFLALDSQLKAVDLLWIAAAAVIGALGGMFGVNFQKA</sequence>
<dbReference type="InterPro" id="IPR023804">
    <property type="entry name" value="DUF3792_TM"/>
</dbReference>